<dbReference type="PROSITE" id="PS00688">
    <property type="entry name" value="SIGMA54_INTERACT_3"/>
    <property type="match status" value="1"/>
</dbReference>
<dbReference type="GO" id="GO:0043565">
    <property type="term" value="F:sequence-specific DNA binding"/>
    <property type="evidence" value="ECO:0007669"/>
    <property type="project" value="InterPro"/>
</dbReference>
<keyword evidence="4" id="KW-0805">Transcription regulation</keyword>
<dbReference type="Pfam" id="PF02954">
    <property type="entry name" value="HTH_8"/>
    <property type="match status" value="1"/>
</dbReference>
<evidence type="ECO:0000256" key="1">
    <source>
        <dbReference type="ARBA" id="ARBA00022741"/>
    </source>
</evidence>
<feature type="domain" description="Sigma-54 factor interaction" evidence="8">
    <location>
        <begin position="131"/>
        <end position="360"/>
    </location>
</feature>
<evidence type="ECO:0000313" key="12">
    <source>
        <dbReference type="Proteomes" id="UP001144397"/>
    </source>
</evidence>
<dbReference type="InterPro" id="IPR002078">
    <property type="entry name" value="Sigma_54_int"/>
</dbReference>
<dbReference type="InterPro" id="IPR058031">
    <property type="entry name" value="AAA_lid_NorR"/>
</dbReference>
<keyword evidence="1" id="KW-0547">Nucleotide-binding</keyword>
<dbReference type="PROSITE" id="PS50110">
    <property type="entry name" value="RESPONSE_REGULATORY"/>
    <property type="match status" value="1"/>
</dbReference>
<feature type="domain" description="Response regulatory" evidence="9">
    <location>
        <begin position="7"/>
        <end position="121"/>
    </location>
</feature>
<dbReference type="SUPFAM" id="SSF46689">
    <property type="entry name" value="Homeodomain-like"/>
    <property type="match status" value="1"/>
</dbReference>
<dbReference type="Pfam" id="PF00072">
    <property type="entry name" value="Response_reg"/>
    <property type="match status" value="1"/>
</dbReference>
<dbReference type="SUPFAM" id="SSF52172">
    <property type="entry name" value="CheY-like"/>
    <property type="match status" value="1"/>
</dbReference>
<reference evidence="10" key="1">
    <citation type="submission" date="2022-12" db="EMBL/GenBank/DDBJ databases">
        <title>Reference genome sequencing for broad-spectrum identification of bacterial and archaeal isolates by mass spectrometry.</title>
        <authorList>
            <person name="Sekiguchi Y."/>
            <person name="Tourlousse D.M."/>
        </authorList>
    </citation>
    <scope>NUCLEOTIDE SEQUENCE</scope>
    <source>
        <strain evidence="10">301</strain>
    </source>
</reference>
<dbReference type="InterPro" id="IPR025944">
    <property type="entry name" value="Sigma_54_int_dom_CS"/>
</dbReference>
<reference evidence="11 13" key="2">
    <citation type="submission" date="2023-07" db="EMBL/GenBank/DDBJ databases">
        <title>Genomic Encyclopedia of Type Strains, Phase IV (KMG-IV): sequencing the most valuable type-strain genomes for metagenomic binning, comparative biology and taxonomic classification.</title>
        <authorList>
            <person name="Goeker M."/>
        </authorList>
    </citation>
    <scope>NUCLEOTIDE SEQUENCE [LARGE SCALE GENOMIC DNA]</scope>
    <source>
        <strain evidence="11 13">DSM 338</strain>
    </source>
</reference>
<dbReference type="GeneID" id="95763056"/>
<dbReference type="InterPro" id="IPR011006">
    <property type="entry name" value="CheY-like_superfamily"/>
</dbReference>
<dbReference type="Pfam" id="PF00158">
    <property type="entry name" value="Sigma54_activat"/>
    <property type="match status" value="1"/>
</dbReference>
<evidence type="ECO:0000259" key="9">
    <source>
        <dbReference type="PROSITE" id="PS50110"/>
    </source>
</evidence>
<dbReference type="PANTHER" id="PTHR32071:SF99">
    <property type="entry name" value="TRANSCRIPTIONAL REGULATORY PROTEIN"/>
    <property type="match status" value="1"/>
</dbReference>
<proteinExistence type="predicted"/>
<dbReference type="SMART" id="SM00448">
    <property type="entry name" value="REC"/>
    <property type="match status" value="1"/>
</dbReference>
<dbReference type="AlphaFoldDB" id="A0A9W6FLQ6"/>
<dbReference type="Gene3D" id="1.10.10.60">
    <property type="entry name" value="Homeodomain-like"/>
    <property type="match status" value="1"/>
</dbReference>
<evidence type="ECO:0000256" key="5">
    <source>
        <dbReference type="ARBA" id="ARBA00023159"/>
    </source>
</evidence>
<accession>A0A9W6FLQ6</accession>
<dbReference type="PANTHER" id="PTHR32071">
    <property type="entry name" value="TRANSCRIPTIONAL REGULATORY PROTEIN"/>
    <property type="match status" value="1"/>
</dbReference>
<name>A0A9W6FLQ6_XANFL</name>
<evidence type="ECO:0000256" key="2">
    <source>
        <dbReference type="ARBA" id="ARBA00022840"/>
    </source>
</evidence>
<evidence type="ECO:0000313" key="11">
    <source>
        <dbReference type="EMBL" id="MDR6331617.1"/>
    </source>
</evidence>
<keyword evidence="5" id="KW-0010">Activator</keyword>
<dbReference type="InterPro" id="IPR001789">
    <property type="entry name" value="Sig_transdc_resp-reg_receiver"/>
</dbReference>
<dbReference type="RefSeq" id="WP_149577642.1">
    <property type="nucleotide sequence ID" value="NZ_BSDO01000002.1"/>
</dbReference>
<keyword evidence="2" id="KW-0067">ATP-binding</keyword>
<dbReference type="GO" id="GO:0006355">
    <property type="term" value="P:regulation of DNA-templated transcription"/>
    <property type="evidence" value="ECO:0007669"/>
    <property type="project" value="InterPro"/>
</dbReference>
<dbReference type="InterPro" id="IPR002197">
    <property type="entry name" value="HTH_Fis"/>
</dbReference>
<dbReference type="GO" id="GO:0005524">
    <property type="term" value="F:ATP binding"/>
    <property type="evidence" value="ECO:0007669"/>
    <property type="project" value="UniProtKB-KW"/>
</dbReference>
<dbReference type="Gene3D" id="1.10.8.60">
    <property type="match status" value="1"/>
</dbReference>
<keyword evidence="6" id="KW-0804">Transcription</keyword>
<keyword evidence="11" id="KW-0238">DNA-binding</keyword>
<evidence type="ECO:0000313" key="13">
    <source>
        <dbReference type="Proteomes" id="UP001245370"/>
    </source>
</evidence>
<dbReference type="GO" id="GO:0000160">
    <property type="term" value="P:phosphorelay signal transduction system"/>
    <property type="evidence" value="ECO:0007669"/>
    <property type="project" value="UniProtKB-KW"/>
</dbReference>
<sequence>MSHEPPVIGLVEDDPIMGESLAQRLGLEGMRVHWWRTGCAAVADIRKIRFEAIVCDIRLPDLDGEAVFREAAHVPRTPPFLFVTGHGDIDQAVRLMRSGAADYVTKPFEMEDFLARLTDLLMPHGTTEGGTLGVSPAIRQVEALLCRMARLSSNLLITGETGTGKDVAARFIHAQSRHATAPFIAVNCAAIPADLMESELFGHERGAFTGAAQRHLGYVERAGDGTLFLDEIGELRPELQAKLLRLIESKTFQRVGGEREIAFGGRIVTATNADLALRVVERQFREDLLYRINAVSIRLPSLRERPDDIPWLMERFFTEYSADTETNLKGISALAEEAAMQHPWPGNVRELRNRMERAVALALGPWLMPGDLFPEIVREGADAGLRIGSLESARQEAEKRHILRALSATAGELSAAARLLGVGRTTLWEKMRRLGLGSDG</sequence>
<keyword evidence="3" id="KW-0902">Two-component regulatory system</keyword>
<evidence type="ECO:0000313" key="10">
    <source>
        <dbReference type="EMBL" id="GLI22592.1"/>
    </source>
</evidence>
<evidence type="ECO:0000256" key="6">
    <source>
        <dbReference type="ARBA" id="ARBA00023163"/>
    </source>
</evidence>
<dbReference type="InterPro" id="IPR009057">
    <property type="entry name" value="Homeodomain-like_sf"/>
</dbReference>
<evidence type="ECO:0000256" key="3">
    <source>
        <dbReference type="ARBA" id="ARBA00023012"/>
    </source>
</evidence>
<evidence type="ECO:0000259" key="8">
    <source>
        <dbReference type="PROSITE" id="PS50045"/>
    </source>
</evidence>
<dbReference type="Proteomes" id="UP001144397">
    <property type="component" value="Unassembled WGS sequence"/>
</dbReference>
<comment type="caution">
    <text evidence="10">The sequence shown here is derived from an EMBL/GenBank/DDBJ whole genome shotgun (WGS) entry which is preliminary data.</text>
</comment>
<dbReference type="InterPro" id="IPR027417">
    <property type="entry name" value="P-loop_NTPase"/>
</dbReference>
<organism evidence="10 12">
    <name type="scientific">Xanthobacter flavus</name>
    <dbReference type="NCBI Taxonomy" id="281"/>
    <lineage>
        <taxon>Bacteria</taxon>
        <taxon>Pseudomonadati</taxon>
        <taxon>Pseudomonadota</taxon>
        <taxon>Alphaproteobacteria</taxon>
        <taxon>Hyphomicrobiales</taxon>
        <taxon>Xanthobacteraceae</taxon>
        <taxon>Xanthobacter</taxon>
    </lineage>
</organism>
<dbReference type="SMART" id="SM00382">
    <property type="entry name" value="AAA"/>
    <property type="match status" value="1"/>
</dbReference>
<dbReference type="PROSITE" id="PS50045">
    <property type="entry name" value="SIGMA54_INTERACT_4"/>
    <property type="match status" value="1"/>
</dbReference>
<dbReference type="SUPFAM" id="SSF52540">
    <property type="entry name" value="P-loop containing nucleoside triphosphate hydrolases"/>
    <property type="match status" value="1"/>
</dbReference>
<evidence type="ECO:0000256" key="7">
    <source>
        <dbReference type="PROSITE-ProRule" id="PRU00169"/>
    </source>
</evidence>
<keyword evidence="7" id="KW-0597">Phosphoprotein</keyword>
<dbReference type="PRINTS" id="PR01590">
    <property type="entry name" value="HTHFIS"/>
</dbReference>
<dbReference type="EMBL" id="JAVDPY010000001">
    <property type="protein sequence ID" value="MDR6331617.1"/>
    <property type="molecule type" value="Genomic_DNA"/>
</dbReference>
<gene>
    <name evidence="11" type="ORF">GGQ86_000064</name>
    <name evidence="10" type="ORF">XFLAVUS301_22660</name>
</gene>
<dbReference type="Gene3D" id="3.40.50.300">
    <property type="entry name" value="P-loop containing nucleotide triphosphate hydrolases"/>
    <property type="match status" value="1"/>
</dbReference>
<protein>
    <submittedName>
        <fullName evidence="11">DNA-binding NtrC family response regulator</fullName>
    </submittedName>
    <submittedName>
        <fullName evidence="10">Sigma-54-dependent Fis family transcriptional regulator</fullName>
    </submittedName>
</protein>
<evidence type="ECO:0000256" key="4">
    <source>
        <dbReference type="ARBA" id="ARBA00023015"/>
    </source>
</evidence>
<feature type="modified residue" description="4-aspartylphosphate" evidence="7">
    <location>
        <position position="56"/>
    </location>
</feature>
<keyword evidence="13" id="KW-1185">Reference proteome</keyword>
<dbReference type="EMBL" id="BSDO01000002">
    <property type="protein sequence ID" value="GLI22592.1"/>
    <property type="molecule type" value="Genomic_DNA"/>
</dbReference>
<dbReference type="Pfam" id="PF25601">
    <property type="entry name" value="AAA_lid_14"/>
    <property type="match status" value="1"/>
</dbReference>
<dbReference type="Gene3D" id="3.40.50.2300">
    <property type="match status" value="1"/>
</dbReference>
<dbReference type="FunFam" id="3.40.50.300:FF:000006">
    <property type="entry name" value="DNA-binding transcriptional regulator NtrC"/>
    <property type="match status" value="1"/>
</dbReference>
<dbReference type="InterPro" id="IPR003593">
    <property type="entry name" value="AAA+_ATPase"/>
</dbReference>
<dbReference type="Proteomes" id="UP001245370">
    <property type="component" value="Unassembled WGS sequence"/>
</dbReference>
<dbReference type="CDD" id="cd00009">
    <property type="entry name" value="AAA"/>
    <property type="match status" value="1"/>
</dbReference>